<evidence type="ECO:0000256" key="1">
    <source>
        <dbReference type="ARBA" id="ARBA00008168"/>
    </source>
</evidence>
<dbReference type="Pfam" id="PF03776">
    <property type="entry name" value="MinE"/>
    <property type="match status" value="1"/>
</dbReference>
<dbReference type="SUPFAM" id="SSF55229">
    <property type="entry name" value="Cell division protein MinE topological specificity domain"/>
    <property type="match status" value="1"/>
</dbReference>
<evidence type="ECO:0000256" key="2">
    <source>
        <dbReference type="ARBA" id="ARBA00025265"/>
    </source>
</evidence>
<name>A0A433NPQ4_CHLFR</name>
<dbReference type="OrthoDB" id="9796578at2"/>
<evidence type="ECO:0000313" key="4">
    <source>
        <dbReference type="EMBL" id="RUR85759.1"/>
    </source>
</evidence>
<accession>A0A433NPQ4</accession>
<keyword evidence="3 4" id="KW-0132">Cell division</keyword>
<comment type="function">
    <text evidence="2 3">Prevents the cell division inhibition by proteins MinC and MinD at internal division sites while permitting inhibition at polar sites. This ensures cell division at the proper site by restricting the formation of a division septum at the midpoint of the long axis of the cell.</text>
</comment>
<organism evidence="4 5">
    <name type="scientific">Chlorogloeopsis fritschii PCC 6912</name>
    <dbReference type="NCBI Taxonomy" id="211165"/>
    <lineage>
        <taxon>Bacteria</taxon>
        <taxon>Bacillati</taxon>
        <taxon>Cyanobacteriota</taxon>
        <taxon>Cyanophyceae</taxon>
        <taxon>Nostocales</taxon>
        <taxon>Chlorogloeopsidaceae</taxon>
        <taxon>Chlorogloeopsis</taxon>
    </lineage>
</organism>
<protein>
    <recommendedName>
        <fullName evidence="3">Cell division topological specificity factor</fullName>
    </recommendedName>
</protein>
<dbReference type="HAMAP" id="MF_00262">
    <property type="entry name" value="MinE"/>
    <property type="match status" value="1"/>
</dbReference>
<dbReference type="InterPro" id="IPR036707">
    <property type="entry name" value="MinE_sf"/>
</dbReference>
<dbReference type="RefSeq" id="WP_016878072.1">
    <property type="nucleotide sequence ID" value="NZ_AJLN01000141.1"/>
</dbReference>
<dbReference type="InterPro" id="IPR005527">
    <property type="entry name" value="MinE"/>
</dbReference>
<dbReference type="GO" id="GO:0032955">
    <property type="term" value="P:regulation of division septum assembly"/>
    <property type="evidence" value="ECO:0007669"/>
    <property type="project" value="InterPro"/>
</dbReference>
<dbReference type="NCBIfam" id="TIGR01215">
    <property type="entry name" value="minE"/>
    <property type="match status" value="1"/>
</dbReference>
<dbReference type="Gene3D" id="3.30.1070.10">
    <property type="entry name" value="Cell division topological specificity factor MinE"/>
    <property type="match status" value="1"/>
</dbReference>
<evidence type="ECO:0000256" key="3">
    <source>
        <dbReference type="HAMAP-Rule" id="MF_00262"/>
    </source>
</evidence>
<comment type="caution">
    <text evidence="4">The sequence shown here is derived from an EMBL/GenBank/DDBJ whole genome shotgun (WGS) entry which is preliminary data.</text>
</comment>
<dbReference type="Proteomes" id="UP000268857">
    <property type="component" value="Unassembled WGS sequence"/>
</dbReference>
<comment type="similarity">
    <text evidence="1 3">Belongs to the MinE family.</text>
</comment>
<proteinExistence type="inferred from homology"/>
<evidence type="ECO:0000313" key="5">
    <source>
        <dbReference type="Proteomes" id="UP000268857"/>
    </source>
</evidence>
<keyword evidence="5" id="KW-1185">Reference proteome</keyword>
<sequence>MILELLEKLFFRTTDTSRNQVKRRLQLVIAHDRADLSPQMIEKMRQEILNIVSRYVEIDTEGLEFSLESNQRTTALIANVPIRRVKETTDDLELTDNSSTFTDNF</sequence>
<dbReference type="AlphaFoldDB" id="A0A433NPQ4"/>
<dbReference type="EMBL" id="RSCJ01000002">
    <property type="protein sequence ID" value="RUR85759.1"/>
    <property type="molecule type" value="Genomic_DNA"/>
</dbReference>
<gene>
    <name evidence="3 4" type="primary">minE</name>
    <name evidence="4" type="ORF">PCC6912_05840</name>
</gene>
<dbReference type="GO" id="GO:0051301">
    <property type="term" value="P:cell division"/>
    <property type="evidence" value="ECO:0007669"/>
    <property type="project" value="UniProtKB-KW"/>
</dbReference>
<reference evidence="4 5" key="1">
    <citation type="journal article" date="2019" name="Genome Biol. Evol.">
        <title>Day and night: Metabolic profiles and evolutionary relationships of six axenic non-marine cyanobacteria.</title>
        <authorList>
            <person name="Will S.E."/>
            <person name="Henke P."/>
            <person name="Boedeker C."/>
            <person name="Huang S."/>
            <person name="Brinkmann H."/>
            <person name="Rohde M."/>
            <person name="Jarek M."/>
            <person name="Friedl T."/>
            <person name="Seufert S."/>
            <person name="Schumacher M."/>
            <person name="Overmann J."/>
            <person name="Neumann-Schaal M."/>
            <person name="Petersen J."/>
        </authorList>
    </citation>
    <scope>NUCLEOTIDE SEQUENCE [LARGE SCALE GENOMIC DNA]</scope>
    <source>
        <strain evidence="4 5">PCC 6912</strain>
    </source>
</reference>
<keyword evidence="3" id="KW-0131">Cell cycle</keyword>
<dbReference type="STRING" id="211165.GCA_000317285_06069"/>